<dbReference type="SUPFAM" id="SSF52540">
    <property type="entry name" value="P-loop containing nucleoside triphosphate hydrolases"/>
    <property type="match status" value="1"/>
</dbReference>
<evidence type="ECO:0000256" key="1">
    <source>
        <dbReference type="SAM" id="Coils"/>
    </source>
</evidence>
<sequence length="475" mass="55128">MNHDQQNNLNNGLENLQTKIVNLIERNESYIGKLSHMEESYSIAVTAPWGSGKTFFLRELLEKRLSEHSVFYYNAWQDDSSADPLATLLKGIIFVTGQGQFVTKFAKAGVALIKSLNINVSLPLPLVEAGIDFGSLFPDNQNVDVLKKEFGTALSKVIESKKLVILVDELDRCNPAFAVRVLERVKHFLNVQNVIFIFAIDETQLRETVKHQYGNIDAVKYLQRFFDFKFKIPYQSPEFFASLIKYYCNGRKSNNIKTEQQINLEEMLLHTDLSLLSCFDITARDVFRICRSMDVELVKYSIEQEPRKVEFVHEVGACWMIVVLYHVLYQCYPELYDYIMKGENWKGEEKCKKTVQLYYSEFLNKIYEITSSNSYTKEWIKGLNLDAVIFIISMYKLKHIDKLPQEEKAEIDDIVKHFFEKVITQGDGVIKTQEGEVKERLSRLISWKEEYILETYAFILKSCISEDTVIAKPED</sequence>
<dbReference type="Proteomes" id="UP001293791">
    <property type="component" value="Unassembled WGS sequence"/>
</dbReference>
<evidence type="ECO:0000313" key="3">
    <source>
        <dbReference type="EMBL" id="MDZ5761881.1"/>
    </source>
</evidence>
<protein>
    <submittedName>
        <fullName evidence="3">P-loop containing nucleoside triphosphate hydrolase</fullName>
    </submittedName>
</protein>
<proteinExistence type="predicted"/>
<evidence type="ECO:0000259" key="2">
    <source>
        <dbReference type="Pfam" id="PF07693"/>
    </source>
</evidence>
<keyword evidence="4" id="KW-1185">Reference proteome</keyword>
<gene>
    <name evidence="3" type="ORF">Cyrtocomes_00241</name>
</gene>
<dbReference type="InterPro" id="IPR011646">
    <property type="entry name" value="KAP_P-loop"/>
</dbReference>
<accession>A0ABU5L6Y0</accession>
<evidence type="ECO:0000313" key="4">
    <source>
        <dbReference type="Proteomes" id="UP001293791"/>
    </source>
</evidence>
<dbReference type="Pfam" id="PF07693">
    <property type="entry name" value="KAP_NTPase"/>
    <property type="match status" value="1"/>
</dbReference>
<feature type="coiled-coil region" evidence="1">
    <location>
        <begin position="6"/>
        <end position="33"/>
    </location>
</feature>
<organism evidence="3 4">
    <name type="scientific">Candidatus Cyrtobacter comes</name>
    <dbReference type="NCBI Taxonomy" id="675776"/>
    <lineage>
        <taxon>Bacteria</taxon>
        <taxon>Pseudomonadati</taxon>
        <taxon>Pseudomonadota</taxon>
        <taxon>Alphaproteobacteria</taxon>
        <taxon>Rickettsiales</taxon>
        <taxon>Candidatus Midichloriaceae</taxon>
        <taxon>Candidatus Cyrtobacter</taxon>
    </lineage>
</organism>
<reference evidence="3 4" key="1">
    <citation type="submission" date="2023-02" db="EMBL/GenBank/DDBJ databases">
        <title>Host association and intracellularity evolved multiple times independently in the Rickettsiales.</title>
        <authorList>
            <person name="Castelli M."/>
            <person name="Nardi T."/>
            <person name="Gammuto L."/>
            <person name="Bellinzona G."/>
            <person name="Sabaneyeva E."/>
            <person name="Potekhin A."/>
            <person name="Serra V."/>
            <person name="Petroni G."/>
            <person name="Sassera D."/>
        </authorList>
    </citation>
    <scope>NUCLEOTIDE SEQUENCE [LARGE SCALE GENOMIC DNA]</scope>
    <source>
        <strain evidence="3 4">BOD18</strain>
    </source>
</reference>
<dbReference type="GO" id="GO:0016787">
    <property type="term" value="F:hydrolase activity"/>
    <property type="evidence" value="ECO:0007669"/>
    <property type="project" value="UniProtKB-KW"/>
</dbReference>
<dbReference type="EMBL" id="JARGYT010000008">
    <property type="protein sequence ID" value="MDZ5761881.1"/>
    <property type="molecule type" value="Genomic_DNA"/>
</dbReference>
<dbReference type="InterPro" id="IPR027417">
    <property type="entry name" value="P-loop_NTPase"/>
</dbReference>
<dbReference type="Gene3D" id="3.40.50.300">
    <property type="entry name" value="P-loop containing nucleotide triphosphate hydrolases"/>
    <property type="match status" value="1"/>
</dbReference>
<comment type="caution">
    <text evidence="3">The sequence shown here is derived from an EMBL/GenBank/DDBJ whole genome shotgun (WGS) entry which is preliminary data.</text>
</comment>
<name>A0ABU5L6Y0_9RICK</name>
<keyword evidence="3" id="KW-0378">Hydrolase</keyword>
<feature type="domain" description="KAP NTPase" evidence="2">
    <location>
        <begin position="34"/>
        <end position="291"/>
    </location>
</feature>
<dbReference type="RefSeq" id="WP_322497383.1">
    <property type="nucleotide sequence ID" value="NZ_JARGYT010000008.1"/>
</dbReference>
<keyword evidence="1" id="KW-0175">Coiled coil</keyword>